<dbReference type="GO" id="GO:0098552">
    <property type="term" value="C:side of membrane"/>
    <property type="evidence" value="ECO:0007669"/>
    <property type="project" value="UniProtKB-KW"/>
</dbReference>
<dbReference type="Gene3D" id="1.10.110.10">
    <property type="entry name" value="Plant lipid-transfer and hydrophobic proteins"/>
    <property type="match status" value="1"/>
</dbReference>
<organism evidence="13 14">
    <name type="scientific">Chenopodium quinoa</name>
    <name type="common">Quinoa</name>
    <dbReference type="NCBI Taxonomy" id="63459"/>
    <lineage>
        <taxon>Eukaryota</taxon>
        <taxon>Viridiplantae</taxon>
        <taxon>Streptophyta</taxon>
        <taxon>Embryophyta</taxon>
        <taxon>Tracheophyta</taxon>
        <taxon>Spermatophyta</taxon>
        <taxon>Magnoliopsida</taxon>
        <taxon>eudicotyledons</taxon>
        <taxon>Gunneridae</taxon>
        <taxon>Pentapetalae</taxon>
        <taxon>Caryophyllales</taxon>
        <taxon>Chenopodiaceae</taxon>
        <taxon>Chenopodioideae</taxon>
        <taxon>Atripliceae</taxon>
        <taxon>Chenopodium</taxon>
    </lineage>
</organism>
<feature type="domain" description="Bifunctional inhibitor/plant lipid transfer protein/seed storage helical" evidence="12">
    <location>
        <begin position="25"/>
        <end position="102"/>
    </location>
</feature>
<dbReference type="OMA" id="MAARIMS"/>
<keyword evidence="3" id="KW-1003">Cell membrane</keyword>
<dbReference type="Pfam" id="PF14368">
    <property type="entry name" value="LTP_2"/>
    <property type="match status" value="1"/>
</dbReference>
<reference evidence="13" key="1">
    <citation type="journal article" date="2017" name="Nature">
        <title>The genome of Chenopodium quinoa.</title>
        <authorList>
            <person name="Jarvis D.E."/>
            <person name="Ho Y.S."/>
            <person name="Lightfoot D.J."/>
            <person name="Schmoeckel S.M."/>
            <person name="Li B."/>
            <person name="Borm T.J.A."/>
            <person name="Ohyanagi H."/>
            <person name="Mineta K."/>
            <person name="Michell C.T."/>
            <person name="Saber N."/>
            <person name="Kharbatia N.M."/>
            <person name="Rupper R.R."/>
            <person name="Sharp A.R."/>
            <person name="Dally N."/>
            <person name="Boughton B.A."/>
            <person name="Woo Y.H."/>
            <person name="Gao G."/>
            <person name="Schijlen E.G.W.M."/>
            <person name="Guo X."/>
            <person name="Momin A.A."/>
            <person name="Negrao S."/>
            <person name="Al-Babili S."/>
            <person name="Gehring C."/>
            <person name="Roessner U."/>
            <person name="Jung C."/>
            <person name="Murphy K."/>
            <person name="Arold S.T."/>
            <person name="Gojobori T."/>
            <person name="van der Linden C.G."/>
            <person name="van Loo E.N."/>
            <person name="Jellen E.N."/>
            <person name="Maughan P.J."/>
            <person name="Tester M."/>
        </authorList>
    </citation>
    <scope>NUCLEOTIDE SEQUENCE [LARGE SCALE GENOMIC DNA]</scope>
    <source>
        <strain evidence="13">cv. PI 614886</strain>
    </source>
</reference>
<evidence type="ECO:0000256" key="3">
    <source>
        <dbReference type="ARBA" id="ARBA00022475"/>
    </source>
</evidence>
<reference evidence="13" key="2">
    <citation type="submission" date="2021-03" db="UniProtKB">
        <authorList>
            <consortium name="EnsemblPlants"/>
        </authorList>
    </citation>
    <scope>IDENTIFICATION</scope>
</reference>
<evidence type="ECO:0000259" key="12">
    <source>
        <dbReference type="SMART" id="SM00499"/>
    </source>
</evidence>
<dbReference type="FunFam" id="1.10.110.10:FF:000001">
    <property type="entry name" value="Bifunctional inhibitor/lipid-transfer protein/seed storage 2S albumin superfamily protein"/>
    <property type="match status" value="1"/>
</dbReference>
<accession>A0A803NC87</accession>
<evidence type="ECO:0000313" key="14">
    <source>
        <dbReference type="Proteomes" id="UP000596660"/>
    </source>
</evidence>
<dbReference type="GeneID" id="110735839"/>
<comment type="similarity">
    <text evidence="2">Belongs to the plant LTP family.</text>
</comment>
<dbReference type="AlphaFoldDB" id="A0A803NC87"/>
<evidence type="ECO:0000256" key="1">
    <source>
        <dbReference type="ARBA" id="ARBA00004609"/>
    </source>
</evidence>
<evidence type="ECO:0000313" key="13">
    <source>
        <dbReference type="EnsemblPlants" id="AUR62043701-RA:cds"/>
    </source>
</evidence>
<evidence type="ECO:0000256" key="4">
    <source>
        <dbReference type="ARBA" id="ARBA00022622"/>
    </source>
</evidence>
<evidence type="ECO:0000256" key="11">
    <source>
        <dbReference type="SAM" id="SignalP"/>
    </source>
</evidence>
<dbReference type="GO" id="GO:0005886">
    <property type="term" value="C:plasma membrane"/>
    <property type="evidence" value="ECO:0007669"/>
    <property type="project" value="UniProtKB-SubCell"/>
</dbReference>
<keyword evidence="8" id="KW-0449">Lipoprotein</keyword>
<keyword evidence="7" id="KW-0325">Glycoprotein</keyword>
<dbReference type="SMR" id="A0A803NC87"/>
<dbReference type="InterPro" id="IPR016140">
    <property type="entry name" value="Bifunc_inhib/LTP/seed_store"/>
</dbReference>
<feature type="transmembrane region" description="Helical" evidence="10">
    <location>
        <begin position="172"/>
        <end position="192"/>
    </location>
</feature>
<dbReference type="SUPFAM" id="SSF47699">
    <property type="entry name" value="Bifunctional inhibitor/lipid-transfer protein/seed storage 2S albumin"/>
    <property type="match status" value="1"/>
</dbReference>
<sequence>MASSLVAMVLVMSMLSGGALAQSGCTSAIVGLAPCLNYISGSSSTPSSSCCSQLSSVVKSQPQCLCQVLNGGASNFGVTINQTQALALPTACNVQTPPVSKCNAANQPSSGGTSAASPVGSPTASPADASTPEGSVNPDDSPTSPTVSSTPSAGAGSKSTTGSTSNGNKTKFSFHFTLFLLFITSSVSAIIAV</sequence>
<evidence type="ECO:0000256" key="6">
    <source>
        <dbReference type="ARBA" id="ARBA00023157"/>
    </source>
</evidence>
<dbReference type="KEGG" id="cqi:110697005"/>
<keyword evidence="10" id="KW-1133">Transmembrane helix</keyword>
<keyword evidence="6" id="KW-1015">Disulfide bond</keyword>
<dbReference type="InterPro" id="IPR000528">
    <property type="entry name" value="Plant_nsLTP"/>
</dbReference>
<keyword evidence="10" id="KW-0812">Transmembrane</keyword>
<evidence type="ECO:0000256" key="5">
    <source>
        <dbReference type="ARBA" id="ARBA00022729"/>
    </source>
</evidence>
<dbReference type="GO" id="GO:0006869">
    <property type="term" value="P:lipid transport"/>
    <property type="evidence" value="ECO:0007669"/>
    <property type="project" value="InterPro"/>
</dbReference>
<evidence type="ECO:0000256" key="2">
    <source>
        <dbReference type="ARBA" id="ARBA00009748"/>
    </source>
</evidence>
<dbReference type="EnsemblPlants" id="AUR62043701-RA">
    <property type="protein sequence ID" value="AUR62043701-RA:cds"/>
    <property type="gene ID" value="AUR62043701"/>
</dbReference>
<dbReference type="OrthoDB" id="911994at2759"/>
<evidence type="ECO:0000256" key="7">
    <source>
        <dbReference type="ARBA" id="ARBA00023180"/>
    </source>
</evidence>
<feature type="signal peptide" evidence="11">
    <location>
        <begin position="1"/>
        <end position="21"/>
    </location>
</feature>
<keyword evidence="5 11" id="KW-0732">Signal</keyword>
<proteinExistence type="inferred from homology"/>
<dbReference type="InterPro" id="IPR043325">
    <property type="entry name" value="LTSS"/>
</dbReference>
<dbReference type="CDD" id="cd00010">
    <property type="entry name" value="AAI_LTSS"/>
    <property type="match status" value="1"/>
</dbReference>
<keyword evidence="10" id="KW-0472">Membrane</keyword>
<dbReference type="PANTHER" id="PTHR33044">
    <property type="entry name" value="BIFUNCTIONAL INHIBITOR/LIPID-TRANSFER PROTEIN/SEED STORAGE 2S ALBUMIN SUPERFAMILY PROTEIN-RELATED"/>
    <property type="match status" value="1"/>
</dbReference>
<evidence type="ECO:0000256" key="10">
    <source>
        <dbReference type="SAM" id="Phobius"/>
    </source>
</evidence>
<name>A0A803NC87_CHEQI</name>
<dbReference type="Gramene" id="AUR62043701-RA">
    <property type="protein sequence ID" value="AUR62043701-RA:cds"/>
    <property type="gene ID" value="AUR62043701"/>
</dbReference>
<dbReference type="InterPro" id="IPR036312">
    <property type="entry name" value="Bifun_inhib/LTP/seed_sf"/>
</dbReference>
<feature type="region of interest" description="Disordered" evidence="9">
    <location>
        <begin position="103"/>
        <end position="166"/>
    </location>
</feature>
<protein>
    <recommendedName>
        <fullName evidence="12">Bifunctional inhibitor/plant lipid transfer protein/seed storage helical domain-containing protein</fullName>
    </recommendedName>
</protein>
<feature type="compositionally biased region" description="Polar residues" evidence="9">
    <location>
        <begin position="103"/>
        <end position="124"/>
    </location>
</feature>
<dbReference type="PRINTS" id="PR00382">
    <property type="entry name" value="LIPIDTRNSFER"/>
</dbReference>
<keyword evidence="4" id="KW-0336">GPI-anchor</keyword>
<feature type="chain" id="PRO_5030985960" description="Bifunctional inhibitor/plant lipid transfer protein/seed storage helical domain-containing protein" evidence="11">
    <location>
        <begin position="22"/>
        <end position="193"/>
    </location>
</feature>
<dbReference type="GO" id="GO:0008289">
    <property type="term" value="F:lipid binding"/>
    <property type="evidence" value="ECO:0007669"/>
    <property type="project" value="InterPro"/>
</dbReference>
<comment type="subcellular location">
    <subcellularLocation>
        <location evidence="1">Cell membrane</location>
        <topology evidence="1">Lipid-anchor</topology>
        <topology evidence="1">GPI-anchor</topology>
    </subcellularLocation>
</comment>
<evidence type="ECO:0000256" key="9">
    <source>
        <dbReference type="SAM" id="MobiDB-lite"/>
    </source>
</evidence>
<dbReference type="KEGG" id="cqi:110735839"/>
<feature type="compositionally biased region" description="Low complexity" evidence="9">
    <location>
        <begin position="141"/>
        <end position="166"/>
    </location>
</feature>
<evidence type="ECO:0000256" key="8">
    <source>
        <dbReference type="ARBA" id="ARBA00023288"/>
    </source>
</evidence>
<keyword evidence="14" id="KW-1185">Reference proteome</keyword>
<dbReference type="SMART" id="SM00499">
    <property type="entry name" value="AAI"/>
    <property type="match status" value="1"/>
</dbReference>
<dbReference type="Proteomes" id="UP000596660">
    <property type="component" value="Unplaced"/>
</dbReference>
<dbReference type="RefSeq" id="XP_021771711.1">
    <property type="nucleotide sequence ID" value="XM_021916019.1"/>
</dbReference>
<gene>
    <name evidence="13" type="primary">LOC110735839</name>
</gene>